<proteinExistence type="predicted"/>
<evidence type="ECO:0000313" key="2">
    <source>
        <dbReference type="Proteomes" id="UP001470230"/>
    </source>
</evidence>
<gene>
    <name evidence="1" type="ORF">M9Y10_037517</name>
</gene>
<sequence length="376" mass="42109">MLPIQQLSITDSNFQKNLKIRECFLKKDVETFALPIANFIRCYSVPTHGGGILVAQNCKTELHGCIFGNCLSISHGGACSIAKEALNDPTADPGMESYGITKKIDCKYNCFQNCFVDNSNGFGSSMIIGAEEISIQYSSSVNDNNNFENWGAKYDLLGHYIGTKHLNCSDGDSVYCGGIENREKKFCIFEFNTLMLTKGKYAIAFNAFADDIDNFRISMCNIVHNVRLNRHNYTGSNPPGFIFYLGSSLLIDHFFFCHNEYRDGAKILATLINEYEKYPPVIMRNCYGLIIGGYDLPFLELQNCSFENETVKTIQLPHLDLANCQALHPITPAPFLLTPSFSESLSFSNSLTFTESQSFTHSSELRCWSSMFISTP</sequence>
<dbReference type="EMBL" id="JAPFFF010000064">
    <property type="protein sequence ID" value="KAK8836583.1"/>
    <property type="molecule type" value="Genomic_DNA"/>
</dbReference>
<evidence type="ECO:0000313" key="1">
    <source>
        <dbReference type="EMBL" id="KAK8836583.1"/>
    </source>
</evidence>
<evidence type="ECO:0008006" key="3">
    <source>
        <dbReference type="Google" id="ProtNLM"/>
    </source>
</evidence>
<organism evidence="1 2">
    <name type="scientific">Tritrichomonas musculus</name>
    <dbReference type="NCBI Taxonomy" id="1915356"/>
    <lineage>
        <taxon>Eukaryota</taxon>
        <taxon>Metamonada</taxon>
        <taxon>Parabasalia</taxon>
        <taxon>Tritrichomonadida</taxon>
        <taxon>Tritrichomonadidae</taxon>
        <taxon>Tritrichomonas</taxon>
    </lineage>
</organism>
<reference evidence="1 2" key="1">
    <citation type="submission" date="2024-04" db="EMBL/GenBank/DDBJ databases">
        <title>Tritrichomonas musculus Genome.</title>
        <authorList>
            <person name="Alves-Ferreira E."/>
            <person name="Grigg M."/>
            <person name="Lorenzi H."/>
            <person name="Galac M."/>
        </authorList>
    </citation>
    <scope>NUCLEOTIDE SEQUENCE [LARGE SCALE GENOMIC DNA]</scope>
    <source>
        <strain evidence="1 2">EAF2021</strain>
    </source>
</reference>
<protein>
    <recommendedName>
        <fullName evidence="3">Right handed beta helix domain-containing protein</fullName>
    </recommendedName>
</protein>
<name>A0ABR2GSH4_9EUKA</name>
<keyword evidence="2" id="KW-1185">Reference proteome</keyword>
<dbReference type="Proteomes" id="UP001470230">
    <property type="component" value="Unassembled WGS sequence"/>
</dbReference>
<comment type="caution">
    <text evidence="1">The sequence shown here is derived from an EMBL/GenBank/DDBJ whole genome shotgun (WGS) entry which is preliminary data.</text>
</comment>
<accession>A0ABR2GSH4</accession>